<evidence type="ECO:0000256" key="1">
    <source>
        <dbReference type="ARBA" id="ARBA00004230"/>
    </source>
</evidence>
<proteinExistence type="predicted"/>
<evidence type="ECO:0000256" key="4">
    <source>
        <dbReference type="ARBA" id="ARBA00023273"/>
    </source>
</evidence>
<comment type="caution">
    <text evidence="6">The sequence shown here is derived from an EMBL/GenBank/DDBJ whole genome shotgun (WGS) entry which is preliminary data.</text>
</comment>
<dbReference type="EMBL" id="JBFDAA010000013">
    <property type="protein sequence ID" value="KAL1122674.1"/>
    <property type="molecule type" value="Genomic_DNA"/>
</dbReference>
<feature type="region of interest" description="Disordered" evidence="5">
    <location>
        <begin position="166"/>
        <end position="204"/>
    </location>
</feature>
<reference evidence="6 7" key="1">
    <citation type="submission" date="2024-07" db="EMBL/GenBank/DDBJ databases">
        <title>Chromosome-level genome assembly of the water stick insect Ranatra chinensis (Heteroptera: Nepidae).</title>
        <authorList>
            <person name="Liu X."/>
        </authorList>
    </citation>
    <scope>NUCLEOTIDE SEQUENCE [LARGE SCALE GENOMIC DNA]</scope>
    <source>
        <strain evidence="6">Cailab_2021Rc</strain>
        <tissue evidence="6">Muscle</tissue>
    </source>
</reference>
<dbReference type="Proteomes" id="UP001558652">
    <property type="component" value="Unassembled WGS sequence"/>
</dbReference>
<evidence type="ECO:0000256" key="3">
    <source>
        <dbReference type="ARBA" id="ARBA00023069"/>
    </source>
</evidence>
<keyword evidence="7" id="KW-1185">Reference proteome</keyword>
<evidence type="ECO:0008006" key="8">
    <source>
        <dbReference type="Google" id="ProtNLM"/>
    </source>
</evidence>
<dbReference type="InterPro" id="IPR042814">
    <property type="entry name" value="Morn5"/>
</dbReference>
<keyword evidence="3" id="KW-0969">Cilium</keyword>
<dbReference type="SUPFAM" id="SSF82185">
    <property type="entry name" value="Histone H3 K4-specific methyltransferase SET7/9 N-terminal domain"/>
    <property type="match status" value="1"/>
</dbReference>
<dbReference type="PANTHER" id="PTHR46437">
    <property type="entry name" value="MORN REPEAT-CONTAINING PROTEIN 5"/>
    <property type="match status" value="1"/>
</dbReference>
<dbReference type="PANTHER" id="PTHR46437:SF1">
    <property type="entry name" value="MORN REPEAT-CONTAINING PROTEIN 5"/>
    <property type="match status" value="1"/>
</dbReference>
<sequence>MNYDQDSRADDGGVVFEGSMKEGMLDGEGTLFYPNRAILRGYWVNGVMLNPRYTFNDKLKFIPNNWDYCIYPDRRFYTERLNGLRARPQLANDHPAREIPKGCYDTVEGFYSPRTKYLYHPLTGEIIRIVKPADEKWIMKYCRKASDENVTLESTDVLYKKQRGNRRVWPHPNPANEAELMTTPRSTSETAGRPRGIGQSSSCRPLSSVEKINFLTNTLSTVVEENRHKSGQYTHPEPYSTNLFPGQCQPKCPEVSLKAIIEEVYFSGKRRKILSPQAYVS</sequence>
<evidence type="ECO:0000313" key="6">
    <source>
        <dbReference type="EMBL" id="KAL1122674.1"/>
    </source>
</evidence>
<keyword evidence="2" id="KW-0282">Flagellum</keyword>
<accession>A0ABD0Y7P4</accession>
<keyword evidence="4" id="KW-0966">Cell projection</keyword>
<comment type="subcellular location">
    <subcellularLocation>
        <location evidence="1">Cell projection</location>
        <location evidence="1">Cilium</location>
        <location evidence="1">Flagellum</location>
    </subcellularLocation>
</comment>
<dbReference type="Gene3D" id="2.20.110.10">
    <property type="entry name" value="Histone H3 K4-specific methyltransferase SET7/9 N-terminal domain"/>
    <property type="match status" value="1"/>
</dbReference>
<gene>
    <name evidence="6" type="ORF">AAG570_003001</name>
</gene>
<evidence type="ECO:0000256" key="5">
    <source>
        <dbReference type="SAM" id="MobiDB-lite"/>
    </source>
</evidence>
<dbReference type="GO" id="GO:0031514">
    <property type="term" value="C:motile cilium"/>
    <property type="evidence" value="ECO:0007669"/>
    <property type="project" value="UniProtKB-SubCell"/>
</dbReference>
<organism evidence="6 7">
    <name type="scientific">Ranatra chinensis</name>
    <dbReference type="NCBI Taxonomy" id="642074"/>
    <lineage>
        <taxon>Eukaryota</taxon>
        <taxon>Metazoa</taxon>
        <taxon>Ecdysozoa</taxon>
        <taxon>Arthropoda</taxon>
        <taxon>Hexapoda</taxon>
        <taxon>Insecta</taxon>
        <taxon>Pterygota</taxon>
        <taxon>Neoptera</taxon>
        <taxon>Paraneoptera</taxon>
        <taxon>Hemiptera</taxon>
        <taxon>Heteroptera</taxon>
        <taxon>Panheteroptera</taxon>
        <taxon>Nepomorpha</taxon>
        <taxon>Nepidae</taxon>
        <taxon>Ranatrinae</taxon>
        <taxon>Ranatra</taxon>
    </lineage>
</organism>
<evidence type="ECO:0000256" key="2">
    <source>
        <dbReference type="ARBA" id="ARBA00022846"/>
    </source>
</evidence>
<dbReference type="AlphaFoldDB" id="A0ABD0Y7P4"/>
<name>A0ABD0Y7P4_9HEMI</name>
<protein>
    <recommendedName>
        <fullName evidence="8">MORN repeat-containing protein 5</fullName>
    </recommendedName>
</protein>
<evidence type="ECO:0000313" key="7">
    <source>
        <dbReference type="Proteomes" id="UP001558652"/>
    </source>
</evidence>